<dbReference type="HAMAP" id="MF_00653">
    <property type="entry name" value="PQQ_syn_PqqB"/>
    <property type="match status" value="1"/>
</dbReference>
<dbReference type="InterPro" id="IPR011842">
    <property type="entry name" value="PQQ_synth_PqqB"/>
</dbReference>
<dbReference type="RefSeq" id="WP_340276047.1">
    <property type="nucleotide sequence ID" value="NZ_JBAKIA010000013.1"/>
</dbReference>
<sequence length="320" mass="34260">MKIRVLGSAAGGGFPQWNCNAPLSRSVREKKPGFLVRTQSSMAASADGQSWVVFNASPDIREQIAATPDLQPHADGPLRHTPIKAVVLTNADVDHIAGLLTLRERESFILYATSRVLQTLSENSIFNVLNPEVVERRELPLQGITELEGPDGPIGLSLETFSVSGKVALFLENEADDNFGTADGDTIGISLRQTSAQTASEPTKPEKDKTLYYVPGCAGVDDALRHRISGGACLMFDGTVFHDTEMADTGVGAKTGSRMGHMAISGKNGTLAALQDVALGRRIFVHINNTNPILDPTSDEAKTVENAGWEIGYDGMELSL</sequence>
<keyword evidence="4 6" id="KW-0813">Transport</keyword>
<dbReference type="Proteomes" id="UP001385499">
    <property type="component" value="Unassembled WGS sequence"/>
</dbReference>
<evidence type="ECO:0000256" key="5">
    <source>
        <dbReference type="ARBA" id="ARBA00022905"/>
    </source>
</evidence>
<name>A0ABU8TNT6_9HYPH</name>
<evidence type="ECO:0000313" key="9">
    <source>
        <dbReference type="Proteomes" id="UP001385499"/>
    </source>
</evidence>
<evidence type="ECO:0000256" key="6">
    <source>
        <dbReference type="HAMAP-Rule" id="MF_00653"/>
    </source>
</evidence>
<reference evidence="8 9" key="1">
    <citation type="submission" date="2024-02" db="EMBL/GenBank/DDBJ databases">
        <title>Roseibium algae sp. nov., isolated from marine alga (Grateloupia sp.), showing potential in myo-inositol conversion.</title>
        <authorList>
            <person name="Wang Y."/>
        </authorList>
    </citation>
    <scope>NUCLEOTIDE SEQUENCE [LARGE SCALE GENOMIC DNA]</scope>
    <source>
        <strain evidence="8 9">H3510</strain>
    </source>
</reference>
<comment type="pathway">
    <text evidence="1 6">Cofactor biosynthesis; pyrroloquinoline quinone biosynthesis.</text>
</comment>
<comment type="similarity">
    <text evidence="2 6">Belongs to the PqqB family.</text>
</comment>
<dbReference type="Gene3D" id="3.60.15.10">
    <property type="entry name" value="Ribonuclease Z/Hydroxyacylglutathione hydrolase-like"/>
    <property type="match status" value="1"/>
</dbReference>
<gene>
    <name evidence="6 8" type="primary">pqqB</name>
    <name evidence="8" type="ORF">V6575_17045</name>
</gene>
<organism evidence="8 9">
    <name type="scientific">Roseibium algae</name>
    <dbReference type="NCBI Taxonomy" id="3123038"/>
    <lineage>
        <taxon>Bacteria</taxon>
        <taxon>Pseudomonadati</taxon>
        <taxon>Pseudomonadota</taxon>
        <taxon>Alphaproteobacteria</taxon>
        <taxon>Hyphomicrobiales</taxon>
        <taxon>Stappiaceae</taxon>
        <taxon>Roseibium</taxon>
    </lineage>
</organism>
<dbReference type="Pfam" id="PF12706">
    <property type="entry name" value="Lactamase_B_2"/>
    <property type="match status" value="1"/>
</dbReference>
<feature type="domain" description="Metallo-beta-lactamase" evidence="7">
    <location>
        <begin position="51"/>
        <end position="287"/>
    </location>
</feature>
<evidence type="ECO:0000259" key="7">
    <source>
        <dbReference type="Pfam" id="PF12706"/>
    </source>
</evidence>
<dbReference type="InterPro" id="IPR036866">
    <property type="entry name" value="RibonucZ/Hydroxyglut_hydro"/>
</dbReference>
<dbReference type="EMBL" id="JBAKIA010000013">
    <property type="protein sequence ID" value="MEJ8475802.1"/>
    <property type="molecule type" value="Genomic_DNA"/>
</dbReference>
<dbReference type="InterPro" id="IPR001279">
    <property type="entry name" value="Metallo-B-lactamas"/>
</dbReference>
<comment type="function">
    <text evidence="6">May be involved in the transport of PQQ or its precursor to the periplasm.</text>
</comment>
<evidence type="ECO:0000256" key="4">
    <source>
        <dbReference type="ARBA" id="ARBA00022448"/>
    </source>
</evidence>
<keyword evidence="5 6" id="KW-0884">PQQ biosynthesis</keyword>
<evidence type="ECO:0000256" key="3">
    <source>
        <dbReference type="ARBA" id="ARBA00015084"/>
    </source>
</evidence>
<dbReference type="NCBIfam" id="TIGR02108">
    <property type="entry name" value="PQQ_syn_pqqB"/>
    <property type="match status" value="1"/>
</dbReference>
<evidence type="ECO:0000256" key="1">
    <source>
        <dbReference type="ARBA" id="ARBA00004886"/>
    </source>
</evidence>
<evidence type="ECO:0000313" key="8">
    <source>
        <dbReference type="EMBL" id="MEJ8475802.1"/>
    </source>
</evidence>
<dbReference type="SUPFAM" id="SSF56281">
    <property type="entry name" value="Metallo-hydrolase/oxidoreductase"/>
    <property type="match status" value="1"/>
</dbReference>
<evidence type="ECO:0000256" key="2">
    <source>
        <dbReference type="ARBA" id="ARBA00008481"/>
    </source>
</evidence>
<comment type="caution">
    <text evidence="8">The sequence shown here is derived from an EMBL/GenBank/DDBJ whole genome shotgun (WGS) entry which is preliminary data.</text>
</comment>
<protein>
    <recommendedName>
        <fullName evidence="3 6">Coenzyme PQQ synthesis protein B</fullName>
    </recommendedName>
    <alternativeName>
        <fullName evidence="6">Pyrroloquinoline quinone biosynthesis protein B</fullName>
    </alternativeName>
</protein>
<keyword evidence="9" id="KW-1185">Reference proteome</keyword>
<accession>A0ABU8TNT6</accession>
<proteinExistence type="inferred from homology"/>